<dbReference type="RefSeq" id="WP_183642897.1">
    <property type="nucleotide sequence ID" value="NZ_JACIBV010000001.1"/>
</dbReference>
<evidence type="ECO:0000256" key="1">
    <source>
        <dbReference type="ARBA" id="ARBA00004651"/>
    </source>
</evidence>
<keyword evidence="9" id="KW-1185">Reference proteome</keyword>
<accession>A0A7W5YKZ6</accession>
<keyword evidence="5 6" id="KW-0472">Membrane</keyword>
<comment type="caution">
    <text evidence="8">The sequence shown here is derived from an EMBL/GenBank/DDBJ whole genome shotgun (WGS) entry which is preliminary data.</text>
</comment>
<gene>
    <name evidence="8" type="ORF">FHR33_000517</name>
</gene>
<evidence type="ECO:0000256" key="5">
    <source>
        <dbReference type="ARBA" id="ARBA00023136"/>
    </source>
</evidence>
<dbReference type="GO" id="GO:0005886">
    <property type="term" value="C:plasma membrane"/>
    <property type="evidence" value="ECO:0007669"/>
    <property type="project" value="UniProtKB-SubCell"/>
</dbReference>
<dbReference type="Pfam" id="PF12823">
    <property type="entry name" value="DUF3817"/>
    <property type="match status" value="1"/>
</dbReference>
<evidence type="ECO:0000259" key="7">
    <source>
        <dbReference type="Pfam" id="PF12823"/>
    </source>
</evidence>
<dbReference type="Proteomes" id="UP000579945">
    <property type="component" value="Unassembled WGS sequence"/>
</dbReference>
<keyword evidence="3 6" id="KW-0812">Transmembrane</keyword>
<evidence type="ECO:0000313" key="9">
    <source>
        <dbReference type="Proteomes" id="UP000579945"/>
    </source>
</evidence>
<organism evidence="8 9">
    <name type="scientific">Nonomuraea dietziae</name>
    <dbReference type="NCBI Taxonomy" id="65515"/>
    <lineage>
        <taxon>Bacteria</taxon>
        <taxon>Bacillati</taxon>
        <taxon>Actinomycetota</taxon>
        <taxon>Actinomycetes</taxon>
        <taxon>Streptosporangiales</taxon>
        <taxon>Streptosporangiaceae</taxon>
        <taxon>Nonomuraea</taxon>
    </lineage>
</organism>
<dbReference type="InterPro" id="IPR023845">
    <property type="entry name" value="DUF3817_TM"/>
</dbReference>
<evidence type="ECO:0000256" key="6">
    <source>
        <dbReference type="SAM" id="Phobius"/>
    </source>
</evidence>
<dbReference type="AlphaFoldDB" id="A0A7W5YKZ6"/>
<feature type="domain" description="DUF3817" evidence="7">
    <location>
        <begin position="34"/>
        <end position="93"/>
    </location>
</feature>
<reference evidence="8 9" key="1">
    <citation type="submission" date="2020-08" db="EMBL/GenBank/DDBJ databases">
        <title>Sequencing the genomes of 1000 actinobacteria strains.</title>
        <authorList>
            <person name="Klenk H.-P."/>
        </authorList>
    </citation>
    <scope>NUCLEOTIDE SEQUENCE [LARGE SCALE GENOMIC DNA]</scope>
    <source>
        <strain evidence="8 9">DSM 44320</strain>
    </source>
</reference>
<evidence type="ECO:0000313" key="8">
    <source>
        <dbReference type="EMBL" id="MBB3724657.1"/>
    </source>
</evidence>
<protein>
    <recommendedName>
        <fullName evidence="7">DUF3817 domain-containing protein</fullName>
    </recommendedName>
</protein>
<dbReference type="EMBL" id="JACIBV010000001">
    <property type="protein sequence ID" value="MBB3724657.1"/>
    <property type="molecule type" value="Genomic_DNA"/>
</dbReference>
<evidence type="ECO:0000256" key="4">
    <source>
        <dbReference type="ARBA" id="ARBA00022989"/>
    </source>
</evidence>
<dbReference type="GeneID" id="95387144"/>
<feature type="transmembrane region" description="Helical" evidence="6">
    <location>
        <begin position="69"/>
        <end position="87"/>
    </location>
</feature>
<name>A0A7W5YKZ6_9ACTN</name>
<evidence type="ECO:0000256" key="2">
    <source>
        <dbReference type="ARBA" id="ARBA00022475"/>
    </source>
</evidence>
<sequence length="114" mass="12448">MPVRRRPHAVRPHPCGNRDHVWRQARKRERDAVRILRIAATVEAVSLTILLTNLLTIHAKPITSLAGPLHGMAYVTVIVAASVAQAAKGVRWRALVPGVGGLLALRHLHTTQNG</sequence>
<evidence type="ECO:0000256" key="3">
    <source>
        <dbReference type="ARBA" id="ARBA00022692"/>
    </source>
</evidence>
<comment type="subcellular location">
    <subcellularLocation>
        <location evidence="1">Cell membrane</location>
        <topology evidence="1">Multi-pass membrane protein</topology>
    </subcellularLocation>
</comment>
<keyword evidence="4 6" id="KW-1133">Transmembrane helix</keyword>
<proteinExistence type="predicted"/>
<feature type="transmembrane region" description="Helical" evidence="6">
    <location>
        <begin position="35"/>
        <end position="57"/>
    </location>
</feature>
<keyword evidence="2" id="KW-1003">Cell membrane</keyword>